<comment type="subcellular location">
    <subcellularLocation>
        <location evidence="2">Cell membrane</location>
        <topology evidence="2">Multi-pass membrane protein</topology>
    </subcellularLocation>
</comment>
<evidence type="ECO:0000259" key="23">
    <source>
        <dbReference type="PROSITE" id="PS50113"/>
    </source>
</evidence>
<dbReference type="PROSITE" id="PS50894">
    <property type="entry name" value="HPT"/>
    <property type="match status" value="1"/>
</dbReference>
<dbReference type="FunFam" id="3.30.565.10:FF:000010">
    <property type="entry name" value="Sensor histidine kinase RcsC"/>
    <property type="match status" value="1"/>
</dbReference>
<dbReference type="SUPFAM" id="SSF55874">
    <property type="entry name" value="ATPase domain of HSP90 chaperone/DNA topoisomerase II/histidine kinase"/>
    <property type="match status" value="1"/>
</dbReference>
<organism evidence="25 26">
    <name type="scientific">Geosporobacter subterraneus DSM 17957</name>
    <dbReference type="NCBI Taxonomy" id="1121919"/>
    <lineage>
        <taxon>Bacteria</taxon>
        <taxon>Bacillati</taxon>
        <taxon>Bacillota</taxon>
        <taxon>Clostridia</taxon>
        <taxon>Peptostreptococcales</taxon>
        <taxon>Thermotaleaceae</taxon>
        <taxon>Geosporobacter</taxon>
    </lineage>
</organism>
<evidence type="ECO:0000256" key="1">
    <source>
        <dbReference type="ARBA" id="ARBA00000085"/>
    </source>
</evidence>
<evidence type="ECO:0000256" key="2">
    <source>
        <dbReference type="ARBA" id="ARBA00004651"/>
    </source>
</evidence>
<dbReference type="Proteomes" id="UP000184536">
    <property type="component" value="Unassembled WGS sequence"/>
</dbReference>
<keyword evidence="8" id="KW-0808">Transferase</keyword>
<dbReference type="Gene3D" id="3.40.50.2300">
    <property type="match status" value="1"/>
</dbReference>
<evidence type="ECO:0000256" key="18">
    <source>
        <dbReference type="PROSITE-ProRule" id="PRU00110"/>
    </source>
</evidence>
<dbReference type="CDD" id="cd00082">
    <property type="entry name" value="HisKA"/>
    <property type="match status" value="1"/>
</dbReference>
<dbReference type="InterPro" id="IPR003594">
    <property type="entry name" value="HATPase_dom"/>
</dbReference>
<comment type="function">
    <text evidence="16">May play the central regulatory role in sporulation. It may be an element of the effector pathway responsible for the activation of sporulation genes in response to nutritional stress. Spo0A may act in concert with spo0H (a sigma factor) to control the expression of some genes that are critical to the sporulation process.</text>
</comment>
<dbReference type="SMART" id="SM00387">
    <property type="entry name" value="HATPase_c"/>
    <property type="match status" value="1"/>
</dbReference>
<reference evidence="26" key="1">
    <citation type="submission" date="2016-11" db="EMBL/GenBank/DDBJ databases">
        <authorList>
            <person name="Varghese N."/>
            <person name="Submissions S."/>
        </authorList>
    </citation>
    <scope>NUCLEOTIDE SEQUENCE [LARGE SCALE GENOMIC DNA]</scope>
    <source>
        <strain evidence="26">DSM 17957</strain>
    </source>
</reference>
<dbReference type="InterPro" id="IPR011006">
    <property type="entry name" value="CheY-like_superfamily"/>
</dbReference>
<evidence type="ECO:0000256" key="3">
    <source>
        <dbReference type="ARBA" id="ARBA00006402"/>
    </source>
</evidence>
<keyword evidence="20" id="KW-0175">Coiled coil</keyword>
<dbReference type="InterPro" id="IPR005467">
    <property type="entry name" value="His_kinase_dom"/>
</dbReference>
<dbReference type="PROSITE" id="PS50109">
    <property type="entry name" value="HIS_KIN"/>
    <property type="match status" value="1"/>
</dbReference>
<dbReference type="InterPro" id="IPR008207">
    <property type="entry name" value="Sig_transdc_His_kin_Hpt_dom"/>
</dbReference>
<proteinExistence type="inferred from homology"/>
<dbReference type="SUPFAM" id="SSF47384">
    <property type="entry name" value="Homodimeric domain of signal transducing histidine kinase"/>
    <property type="match status" value="1"/>
</dbReference>
<evidence type="ECO:0000256" key="15">
    <source>
        <dbReference type="ARBA" id="ARBA00023136"/>
    </source>
</evidence>
<dbReference type="InterPro" id="IPR013656">
    <property type="entry name" value="PAS_4"/>
</dbReference>
<comment type="similarity">
    <text evidence="3">In the N-terminal section; belongs to the phytochrome family.</text>
</comment>
<keyword evidence="6" id="KW-1003">Cell membrane</keyword>
<evidence type="ECO:0000256" key="6">
    <source>
        <dbReference type="ARBA" id="ARBA00022475"/>
    </source>
</evidence>
<protein>
    <recommendedName>
        <fullName evidence="17">Circadian input-output histidine kinase CikA</fullName>
        <ecNumber evidence="4">2.7.13.3</ecNumber>
    </recommendedName>
    <alternativeName>
        <fullName evidence="5">Stage 0 sporulation protein A homolog</fullName>
    </alternativeName>
</protein>
<keyword evidence="7 19" id="KW-0597">Phosphoprotein</keyword>
<keyword evidence="11" id="KW-0418">Kinase</keyword>
<feature type="domain" description="PAC" evidence="23">
    <location>
        <begin position="102"/>
        <end position="158"/>
    </location>
</feature>
<keyword evidence="10" id="KW-0547">Nucleotide-binding</keyword>
<dbReference type="SMART" id="SM00448">
    <property type="entry name" value="REC"/>
    <property type="match status" value="1"/>
</dbReference>
<keyword evidence="14" id="KW-0902">Two-component regulatory system</keyword>
<dbReference type="Gene3D" id="3.30.450.20">
    <property type="entry name" value="PAS domain"/>
    <property type="match status" value="1"/>
</dbReference>
<feature type="domain" description="Histidine kinase" evidence="21">
    <location>
        <begin position="176"/>
        <end position="397"/>
    </location>
</feature>
<evidence type="ECO:0000256" key="5">
    <source>
        <dbReference type="ARBA" id="ARBA00018672"/>
    </source>
</evidence>
<dbReference type="RefSeq" id="WP_110940333.1">
    <property type="nucleotide sequence ID" value="NZ_FQZV01000012.1"/>
</dbReference>
<keyword evidence="9" id="KW-0812">Transmembrane</keyword>
<dbReference type="InterPro" id="IPR035965">
    <property type="entry name" value="PAS-like_dom_sf"/>
</dbReference>
<keyword evidence="26" id="KW-1185">Reference proteome</keyword>
<dbReference type="InterPro" id="IPR004358">
    <property type="entry name" value="Sig_transdc_His_kin-like_C"/>
</dbReference>
<evidence type="ECO:0000256" key="20">
    <source>
        <dbReference type="SAM" id="Coils"/>
    </source>
</evidence>
<keyword evidence="12" id="KW-0067">ATP-binding</keyword>
<dbReference type="EMBL" id="FQZV01000012">
    <property type="protein sequence ID" value="SHJ00712.1"/>
    <property type="molecule type" value="Genomic_DNA"/>
</dbReference>
<dbReference type="PANTHER" id="PTHR45339:SF1">
    <property type="entry name" value="HYBRID SIGNAL TRANSDUCTION HISTIDINE KINASE J"/>
    <property type="match status" value="1"/>
</dbReference>
<dbReference type="Gene3D" id="1.10.287.130">
    <property type="match status" value="1"/>
</dbReference>
<dbReference type="GO" id="GO:0000155">
    <property type="term" value="F:phosphorelay sensor kinase activity"/>
    <property type="evidence" value="ECO:0007669"/>
    <property type="project" value="InterPro"/>
</dbReference>
<dbReference type="NCBIfam" id="TIGR00229">
    <property type="entry name" value="sensory_box"/>
    <property type="match status" value="1"/>
</dbReference>
<evidence type="ECO:0000256" key="13">
    <source>
        <dbReference type="ARBA" id="ARBA00022989"/>
    </source>
</evidence>
<gene>
    <name evidence="25" type="ORF">SAMN02745975_01075</name>
</gene>
<feature type="domain" description="HPt" evidence="24">
    <location>
        <begin position="582"/>
        <end position="675"/>
    </location>
</feature>
<keyword evidence="13" id="KW-1133">Transmembrane helix</keyword>
<dbReference type="CDD" id="cd17546">
    <property type="entry name" value="REC_hyHK_CKI1_RcsC-like"/>
    <property type="match status" value="1"/>
</dbReference>
<feature type="coiled-coil region" evidence="20">
    <location>
        <begin position="146"/>
        <end position="176"/>
    </location>
</feature>
<evidence type="ECO:0000256" key="14">
    <source>
        <dbReference type="ARBA" id="ARBA00023012"/>
    </source>
</evidence>
<dbReference type="InterPro" id="IPR036097">
    <property type="entry name" value="HisK_dim/P_sf"/>
</dbReference>
<dbReference type="PROSITE" id="PS50113">
    <property type="entry name" value="PAC"/>
    <property type="match status" value="1"/>
</dbReference>
<dbReference type="SUPFAM" id="SSF52172">
    <property type="entry name" value="CheY-like"/>
    <property type="match status" value="1"/>
</dbReference>
<dbReference type="CDD" id="cd16922">
    <property type="entry name" value="HATPase_EvgS-ArcB-TorS-like"/>
    <property type="match status" value="1"/>
</dbReference>
<evidence type="ECO:0000256" key="9">
    <source>
        <dbReference type="ARBA" id="ARBA00022692"/>
    </source>
</evidence>
<evidence type="ECO:0000256" key="7">
    <source>
        <dbReference type="ARBA" id="ARBA00022553"/>
    </source>
</evidence>
<accession>A0A1M6FSR0</accession>
<dbReference type="Pfam" id="PF01627">
    <property type="entry name" value="Hpt"/>
    <property type="match status" value="1"/>
</dbReference>
<dbReference type="SMART" id="SM00388">
    <property type="entry name" value="HisKA"/>
    <property type="match status" value="1"/>
</dbReference>
<dbReference type="InterPro" id="IPR003661">
    <property type="entry name" value="HisK_dim/P_dom"/>
</dbReference>
<evidence type="ECO:0000259" key="22">
    <source>
        <dbReference type="PROSITE" id="PS50110"/>
    </source>
</evidence>
<dbReference type="InterPro" id="IPR000700">
    <property type="entry name" value="PAS-assoc_C"/>
</dbReference>
<dbReference type="Gene3D" id="1.20.120.160">
    <property type="entry name" value="HPT domain"/>
    <property type="match status" value="1"/>
</dbReference>
<dbReference type="EC" id="2.7.13.3" evidence="4"/>
<evidence type="ECO:0000256" key="19">
    <source>
        <dbReference type="PROSITE-ProRule" id="PRU00169"/>
    </source>
</evidence>
<evidence type="ECO:0000313" key="25">
    <source>
        <dbReference type="EMBL" id="SHJ00712.1"/>
    </source>
</evidence>
<dbReference type="FunFam" id="1.10.287.130:FF:000004">
    <property type="entry name" value="Ethylene receptor 1"/>
    <property type="match status" value="1"/>
</dbReference>
<feature type="domain" description="Response regulatory" evidence="22">
    <location>
        <begin position="426"/>
        <end position="544"/>
    </location>
</feature>
<dbReference type="STRING" id="1121919.SAMN02745975_01075"/>
<dbReference type="Gene3D" id="3.30.565.10">
    <property type="entry name" value="Histidine kinase-like ATPase, C-terminal domain"/>
    <property type="match status" value="1"/>
</dbReference>
<dbReference type="Pfam" id="PF00072">
    <property type="entry name" value="Response_reg"/>
    <property type="match status" value="1"/>
</dbReference>
<dbReference type="InterPro" id="IPR036890">
    <property type="entry name" value="HATPase_C_sf"/>
</dbReference>
<dbReference type="PROSITE" id="PS50110">
    <property type="entry name" value="RESPONSE_REGULATORY"/>
    <property type="match status" value="1"/>
</dbReference>
<evidence type="ECO:0000259" key="21">
    <source>
        <dbReference type="PROSITE" id="PS50109"/>
    </source>
</evidence>
<dbReference type="InterPro" id="IPR036641">
    <property type="entry name" value="HPT_dom_sf"/>
</dbReference>
<feature type="modified residue" description="4-aspartylphosphate" evidence="19">
    <location>
        <position position="475"/>
    </location>
</feature>
<evidence type="ECO:0000313" key="26">
    <source>
        <dbReference type="Proteomes" id="UP000184536"/>
    </source>
</evidence>
<dbReference type="SUPFAM" id="SSF55785">
    <property type="entry name" value="PYP-like sensor domain (PAS domain)"/>
    <property type="match status" value="1"/>
</dbReference>
<dbReference type="Pfam" id="PF08448">
    <property type="entry name" value="PAS_4"/>
    <property type="match status" value="1"/>
</dbReference>
<feature type="modified residue" description="Phosphohistidine" evidence="18">
    <location>
        <position position="621"/>
    </location>
</feature>
<dbReference type="PANTHER" id="PTHR45339">
    <property type="entry name" value="HYBRID SIGNAL TRANSDUCTION HISTIDINE KINASE J"/>
    <property type="match status" value="1"/>
</dbReference>
<dbReference type="SUPFAM" id="SSF47226">
    <property type="entry name" value="Histidine-containing phosphotransfer domain, HPT domain"/>
    <property type="match status" value="1"/>
</dbReference>
<name>A0A1M6FSR0_9FIRM</name>
<sequence length="681" mass="75850">MEKIVLIVAVRIEPRILYKLDMGENTCMMRKIEDKEKLYRDILNSVNDVVFLLDRNHKHIAVFGKWLERGSADQEDFIGKTAVEIMGEEKGRVHIAANERALKGENVIYQWSTYINGVLNFIQTSLSPIYDDAGEVVQVAGVGRNITELVDLNRKLQEAKDAAEAAYLEKGELIRNISHEIRTPMNSIMGMAELLRETSLTEEQRGYTDIILDSSYLLLHIIEDILDLSKLEARKISLNKQIFEARQVIDSSLKLVEAEARRKKITLLHQTDLDKPLYLIGDGIRLRQVMLNLLNNAVKFTNEGRIIAKSRILEETEKTAKIVLEVEDTGIGIAKDSIKDIFKPFVQEHQQSGKQHHGTGLGLAICEEIIKLMGGEIRVESEKGKGSTFSVILSLPKAGQTDIGDERKMIGDKKSIKTEDRIAAGSILVVEDNPVNQKVILHQLNKLGYKAQSVSNGREAVKTVMQHSFAAILMDCQLPDIDGYKTAQLIRSIEDSQTAKVPIIAMTGNALLEEKEKCMVSGMTDYIAKPTTLQGLSSILEKWCGGIEKKMDTPAKSSPESEDAICEEVLKDLEDIGEQNNSGIFLARLLEGYLNTTAELLQSMNLHLKNKDMKNLRAGAHNIKSSSAYVGALNLSALAKELEAAAAGEKLSVAAQLMPRLHKEFILVKRTLSEVLADRKQ</sequence>
<evidence type="ECO:0000256" key="8">
    <source>
        <dbReference type="ARBA" id="ARBA00022679"/>
    </source>
</evidence>
<evidence type="ECO:0000259" key="24">
    <source>
        <dbReference type="PROSITE" id="PS50894"/>
    </source>
</evidence>
<dbReference type="OrthoDB" id="9790669at2"/>
<dbReference type="InterPro" id="IPR001789">
    <property type="entry name" value="Sig_transdc_resp-reg_receiver"/>
</dbReference>
<comment type="catalytic activity">
    <reaction evidence="1">
        <text>ATP + protein L-histidine = ADP + protein N-phospho-L-histidine.</text>
        <dbReference type="EC" id="2.7.13.3"/>
    </reaction>
</comment>
<evidence type="ECO:0000256" key="16">
    <source>
        <dbReference type="ARBA" id="ARBA00024867"/>
    </source>
</evidence>
<dbReference type="GO" id="GO:0005886">
    <property type="term" value="C:plasma membrane"/>
    <property type="evidence" value="ECO:0007669"/>
    <property type="project" value="UniProtKB-SubCell"/>
</dbReference>
<dbReference type="Pfam" id="PF02518">
    <property type="entry name" value="HATPase_c"/>
    <property type="match status" value="1"/>
</dbReference>
<dbReference type="Pfam" id="PF00512">
    <property type="entry name" value="HisKA"/>
    <property type="match status" value="1"/>
</dbReference>
<evidence type="ECO:0000256" key="17">
    <source>
        <dbReference type="ARBA" id="ARBA00074306"/>
    </source>
</evidence>
<keyword evidence="15" id="KW-0472">Membrane</keyword>
<evidence type="ECO:0000256" key="12">
    <source>
        <dbReference type="ARBA" id="ARBA00022840"/>
    </source>
</evidence>
<dbReference type="PRINTS" id="PR00344">
    <property type="entry name" value="BCTRLSENSOR"/>
</dbReference>
<dbReference type="AlphaFoldDB" id="A0A1M6FSR0"/>
<evidence type="ECO:0000256" key="4">
    <source>
        <dbReference type="ARBA" id="ARBA00012438"/>
    </source>
</evidence>
<dbReference type="GO" id="GO:0005524">
    <property type="term" value="F:ATP binding"/>
    <property type="evidence" value="ECO:0007669"/>
    <property type="project" value="UniProtKB-KW"/>
</dbReference>
<dbReference type="InterPro" id="IPR000014">
    <property type="entry name" value="PAS"/>
</dbReference>
<evidence type="ECO:0000256" key="11">
    <source>
        <dbReference type="ARBA" id="ARBA00022777"/>
    </source>
</evidence>
<evidence type="ECO:0000256" key="10">
    <source>
        <dbReference type="ARBA" id="ARBA00022741"/>
    </source>
</evidence>